<dbReference type="InterPro" id="IPR007348">
    <property type="entry name" value="CopC_dom"/>
</dbReference>
<proteinExistence type="predicted"/>
<keyword evidence="4" id="KW-0812">Transmembrane</keyword>
<gene>
    <name evidence="6" type="ORF">CTB96_19635</name>
</gene>
<evidence type="ECO:0000256" key="3">
    <source>
        <dbReference type="SAM" id="MobiDB-lite"/>
    </source>
</evidence>
<dbReference type="Gene3D" id="2.60.40.1220">
    <property type="match status" value="1"/>
</dbReference>
<evidence type="ECO:0000313" key="7">
    <source>
        <dbReference type="Proteomes" id="UP000246722"/>
    </source>
</evidence>
<protein>
    <submittedName>
        <fullName evidence="6">Transporter</fullName>
    </submittedName>
</protein>
<keyword evidence="4" id="KW-0472">Membrane</keyword>
<reference evidence="6 7" key="1">
    <citation type="submission" date="2018-05" db="EMBL/GenBank/DDBJ databases">
        <title>Genetic diversity of glacier-inhabiting Cryobacterium bacteria in China and description of Cryobacterium mengkeensis sp. nov. and Arthrobacter glacialis sp. nov.</title>
        <authorList>
            <person name="Liu Q."/>
            <person name="Xin Y.-H."/>
        </authorList>
    </citation>
    <scope>NUCLEOTIDE SEQUENCE [LARGE SCALE GENOMIC DNA]</scope>
    <source>
        <strain evidence="6 7">SK-1</strain>
    </source>
</reference>
<accession>A0A317ZNS5</accession>
<dbReference type="Proteomes" id="UP000246722">
    <property type="component" value="Unassembled WGS sequence"/>
</dbReference>
<feature type="domain" description="CopC" evidence="5">
    <location>
        <begin position="38"/>
        <end position="136"/>
    </location>
</feature>
<dbReference type="InterPro" id="IPR014755">
    <property type="entry name" value="Cu-Rt/internalin_Ig-like"/>
</dbReference>
<dbReference type="AlphaFoldDB" id="A0A317ZNS5"/>
<sequence>MTSIRSRGRRLRSARYLLAGLVVALASVGLVAAPASAHNSVVNISPEPGSVVTEQPGVITVTTNDNLLDLAGEGGSNAMQISGPGGDVRYYGDGCSTVFGPSLETEVQLGQPGEYTVVWQVVSTDSHSISDRFTFTWQPDANQVLAEGSATAPTCATDNSSSGAADTDAAATEAAADADSGSGVRATDLLWIGGALVAVLAAIGATLLVLRRRPTGD</sequence>
<keyword evidence="1" id="KW-0732">Signal</keyword>
<feature type="region of interest" description="Disordered" evidence="3">
    <location>
        <begin position="148"/>
        <end position="168"/>
    </location>
</feature>
<evidence type="ECO:0000256" key="1">
    <source>
        <dbReference type="ARBA" id="ARBA00022729"/>
    </source>
</evidence>
<comment type="caution">
    <text evidence="6">The sequence shown here is derived from an EMBL/GenBank/DDBJ whole genome shotgun (WGS) entry which is preliminary data.</text>
</comment>
<keyword evidence="7" id="KW-1185">Reference proteome</keyword>
<keyword evidence="2" id="KW-0186">Copper</keyword>
<dbReference type="GO" id="GO:0046688">
    <property type="term" value="P:response to copper ion"/>
    <property type="evidence" value="ECO:0007669"/>
    <property type="project" value="InterPro"/>
</dbReference>
<dbReference type="Pfam" id="PF04234">
    <property type="entry name" value="CopC"/>
    <property type="match status" value="1"/>
</dbReference>
<evidence type="ECO:0000313" key="6">
    <source>
        <dbReference type="EMBL" id="PXA65685.1"/>
    </source>
</evidence>
<organism evidence="6 7">
    <name type="scientific">Cryobacterium arcticum</name>
    <dbReference type="NCBI Taxonomy" id="670052"/>
    <lineage>
        <taxon>Bacteria</taxon>
        <taxon>Bacillati</taxon>
        <taxon>Actinomycetota</taxon>
        <taxon>Actinomycetes</taxon>
        <taxon>Micrococcales</taxon>
        <taxon>Microbacteriaceae</taxon>
        <taxon>Cryobacterium</taxon>
    </lineage>
</organism>
<feature type="transmembrane region" description="Helical" evidence="4">
    <location>
        <begin position="189"/>
        <end position="210"/>
    </location>
</feature>
<name>A0A317ZNS5_9MICO</name>
<feature type="compositionally biased region" description="Low complexity" evidence="3">
    <location>
        <begin position="156"/>
        <end position="168"/>
    </location>
</feature>
<evidence type="ECO:0000259" key="5">
    <source>
        <dbReference type="Pfam" id="PF04234"/>
    </source>
</evidence>
<dbReference type="SUPFAM" id="SSF81296">
    <property type="entry name" value="E set domains"/>
    <property type="match status" value="1"/>
</dbReference>
<dbReference type="GO" id="GO:0042597">
    <property type="term" value="C:periplasmic space"/>
    <property type="evidence" value="ECO:0007669"/>
    <property type="project" value="InterPro"/>
</dbReference>
<dbReference type="EMBL" id="QHLY01000013">
    <property type="protein sequence ID" value="PXA65685.1"/>
    <property type="molecule type" value="Genomic_DNA"/>
</dbReference>
<keyword evidence="4" id="KW-1133">Transmembrane helix</keyword>
<dbReference type="InterPro" id="IPR014756">
    <property type="entry name" value="Ig_E-set"/>
</dbReference>
<evidence type="ECO:0000256" key="4">
    <source>
        <dbReference type="SAM" id="Phobius"/>
    </source>
</evidence>
<dbReference type="OrthoDB" id="5242236at2"/>
<dbReference type="GO" id="GO:0005507">
    <property type="term" value="F:copper ion binding"/>
    <property type="evidence" value="ECO:0007669"/>
    <property type="project" value="InterPro"/>
</dbReference>
<evidence type="ECO:0000256" key="2">
    <source>
        <dbReference type="ARBA" id="ARBA00023008"/>
    </source>
</evidence>
<dbReference type="RefSeq" id="WP_110128645.1">
    <property type="nucleotide sequence ID" value="NZ_QHLY01000013.1"/>
</dbReference>